<evidence type="ECO:0000313" key="2">
    <source>
        <dbReference type="Proteomes" id="UP000566995"/>
    </source>
</evidence>
<protein>
    <submittedName>
        <fullName evidence="1">Uncharacterized protein</fullName>
    </submittedName>
</protein>
<evidence type="ECO:0000313" key="1">
    <source>
        <dbReference type="EMBL" id="MBB4861428.1"/>
    </source>
</evidence>
<sequence length="79" mass="8732">MSSTTSKVSIPEQDGVNEEYQAEFTASGMLLIAHTPIGVELPQQFKIAAEGHHFHVTQEGDQFFVDQDDRDAFTAMVFG</sequence>
<reference evidence="1 2" key="1">
    <citation type="submission" date="2020-08" db="EMBL/GenBank/DDBJ databases">
        <title>Functional genomics of gut bacteria from endangered species of beetles.</title>
        <authorList>
            <person name="Carlos-Shanley C."/>
        </authorList>
    </citation>
    <scope>NUCLEOTIDE SEQUENCE [LARGE SCALE GENOMIC DNA]</scope>
    <source>
        <strain evidence="1 2">S00179</strain>
    </source>
</reference>
<name>A0A7W7NY83_PSENT</name>
<dbReference type="Proteomes" id="UP000566995">
    <property type="component" value="Unassembled WGS sequence"/>
</dbReference>
<dbReference type="AlphaFoldDB" id="A0A7W7NY83"/>
<dbReference type="RefSeq" id="WP_184585695.1">
    <property type="nucleotide sequence ID" value="NZ_JACHLI010000001.1"/>
</dbReference>
<dbReference type="EMBL" id="JACHLI010000001">
    <property type="protein sequence ID" value="MBB4861428.1"/>
    <property type="molecule type" value="Genomic_DNA"/>
</dbReference>
<comment type="caution">
    <text evidence="1">The sequence shown here is derived from an EMBL/GenBank/DDBJ whole genome shotgun (WGS) entry which is preliminary data.</text>
</comment>
<gene>
    <name evidence="1" type="ORF">HNP46_000239</name>
</gene>
<organism evidence="1 2">
    <name type="scientific">Pseudomonas nitroreducens</name>
    <dbReference type="NCBI Taxonomy" id="46680"/>
    <lineage>
        <taxon>Bacteria</taxon>
        <taxon>Pseudomonadati</taxon>
        <taxon>Pseudomonadota</taxon>
        <taxon>Gammaproteobacteria</taxon>
        <taxon>Pseudomonadales</taxon>
        <taxon>Pseudomonadaceae</taxon>
        <taxon>Pseudomonas</taxon>
    </lineage>
</organism>
<accession>A0A7W7NY83</accession>
<proteinExistence type="predicted"/>